<comment type="caution">
    <text evidence="2">The sequence shown here is derived from an EMBL/GenBank/DDBJ whole genome shotgun (WGS) entry which is preliminary data.</text>
</comment>
<dbReference type="InterPro" id="IPR003781">
    <property type="entry name" value="CoA-bd"/>
</dbReference>
<dbReference type="EMBL" id="DXHU01000019">
    <property type="protein sequence ID" value="HIV99101.1"/>
    <property type="molecule type" value="Genomic_DNA"/>
</dbReference>
<evidence type="ECO:0000259" key="1">
    <source>
        <dbReference type="Pfam" id="PF13380"/>
    </source>
</evidence>
<evidence type="ECO:0000313" key="2">
    <source>
        <dbReference type="EMBL" id="HIV99101.1"/>
    </source>
</evidence>
<reference evidence="2" key="1">
    <citation type="journal article" date="2021" name="PeerJ">
        <title>Extensive microbial diversity within the chicken gut microbiome revealed by metagenomics and culture.</title>
        <authorList>
            <person name="Gilroy R."/>
            <person name="Ravi A."/>
            <person name="Getino M."/>
            <person name="Pursley I."/>
            <person name="Horton D.L."/>
            <person name="Alikhan N.F."/>
            <person name="Baker D."/>
            <person name="Gharbi K."/>
            <person name="Hall N."/>
            <person name="Watson M."/>
            <person name="Adriaenssens E.M."/>
            <person name="Foster-Nyarko E."/>
            <person name="Jarju S."/>
            <person name="Secka A."/>
            <person name="Antonio M."/>
            <person name="Oren A."/>
            <person name="Chaudhuri R.R."/>
            <person name="La Ragione R."/>
            <person name="Hildebrand F."/>
            <person name="Pallen M.J."/>
        </authorList>
    </citation>
    <scope>NUCLEOTIDE SEQUENCE</scope>
    <source>
        <strain evidence="2">Gambia11-129</strain>
    </source>
</reference>
<gene>
    <name evidence="2" type="ORF">IAB12_04935</name>
</gene>
<feature type="domain" description="CoA-binding" evidence="1">
    <location>
        <begin position="10"/>
        <end position="110"/>
    </location>
</feature>
<accession>A0A9D1PUZ4</accession>
<name>A0A9D1PUZ4_9SPIO</name>
<protein>
    <submittedName>
        <fullName evidence="2">CoA-binding protein</fullName>
    </submittedName>
</protein>
<dbReference type="AlphaFoldDB" id="A0A9D1PUZ4"/>
<sequence length="116" mass="13003">MNIKDALEKKTYVILGDTVNEEKYAYKIKEELIKHGYDTFAVGKEHSSINEFEKDIDVLVFCINPAKGIMLLKECTRKISCAVIQPGAGSAEIEEELSSRSIPFVNDCIYKAILNA</sequence>
<reference evidence="2" key="2">
    <citation type="submission" date="2021-04" db="EMBL/GenBank/DDBJ databases">
        <authorList>
            <person name="Gilroy R."/>
        </authorList>
    </citation>
    <scope>NUCLEOTIDE SEQUENCE</scope>
    <source>
        <strain evidence="2">Gambia11-129</strain>
    </source>
</reference>
<dbReference type="InterPro" id="IPR036291">
    <property type="entry name" value="NAD(P)-bd_dom_sf"/>
</dbReference>
<dbReference type="SUPFAM" id="SSF51735">
    <property type="entry name" value="NAD(P)-binding Rossmann-fold domains"/>
    <property type="match status" value="1"/>
</dbReference>
<proteinExistence type="predicted"/>
<dbReference type="Pfam" id="PF13380">
    <property type="entry name" value="CoA_binding_2"/>
    <property type="match status" value="1"/>
</dbReference>
<dbReference type="Gene3D" id="3.40.50.720">
    <property type="entry name" value="NAD(P)-binding Rossmann-like Domain"/>
    <property type="match status" value="1"/>
</dbReference>
<organism evidence="2 3">
    <name type="scientific">Candidatus Ornithospirochaeta avicola</name>
    <dbReference type="NCBI Taxonomy" id="2840896"/>
    <lineage>
        <taxon>Bacteria</taxon>
        <taxon>Pseudomonadati</taxon>
        <taxon>Spirochaetota</taxon>
        <taxon>Spirochaetia</taxon>
        <taxon>Spirochaetales</taxon>
        <taxon>Spirochaetaceae</taxon>
        <taxon>Spirochaetaceae incertae sedis</taxon>
        <taxon>Candidatus Ornithospirochaeta</taxon>
    </lineage>
</organism>
<evidence type="ECO:0000313" key="3">
    <source>
        <dbReference type="Proteomes" id="UP000823936"/>
    </source>
</evidence>
<dbReference type="Proteomes" id="UP000823936">
    <property type="component" value="Unassembled WGS sequence"/>
</dbReference>